<dbReference type="RefSeq" id="WP_066084604.1">
    <property type="nucleotide sequence ID" value="NZ_LRVM01000002.1"/>
</dbReference>
<dbReference type="InterPro" id="IPR018389">
    <property type="entry name" value="DctP_fam"/>
</dbReference>
<dbReference type="GO" id="GO:0055085">
    <property type="term" value="P:transmembrane transport"/>
    <property type="evidence" value="ECO:0007669"/>
    <property type="project" value="InterPro"/>
</dbReference>
<dbReference type="PROSITE" id="PS51257">
    <property type="entry name" value="PROKAR_LIPOPROTEIN"/>
    <property type="match status" value="1"/>
</dbReference>
<dbReference type="Pfam" id="PF03480">
    <property type="entry name" value="DctP"/>
    <property type="match status" value="1"/>
</dbReference>
<dbReference type="EMBL" id="LRVM01000002">
    <property type="protein sequence ID" value="KXL53466.1"/>
    <property type="molecule type" value="Genomic_DNA"/>
</dbReference>
<comment type="caution">
    <text evidence="5">The sequence shown here is derived from an EMBL/GenBank/DDBJ whole genome shotgun (WGS) entry which is preliminary data.</text>
</comment>
<dbReference type="NCBIfam" id="TIGR00787">
    <property type="entry name" value="dctP"/>
    <property type="match status" value="1"/>
</dbReference>
<comment type="similarity">
    <text evidence="2">Belongs to the bacterial solute-binding protein 7 family.</text>
</comment>
<dbReference type="PANTHER" id="PTHR33376">
    <property type="match status" value="1"/>
</dbReference>
<name>A0A136WFX9_9FIRM</name>
<dbReference type="InterPro" id="IPR004682">
    <property type="entry name" value="TRAP_DctP"/>
</dbReference>
<comment type="subcellular location">
    <subcellularLocation>
        <location evidence="1">Cell envelope</location>
    </subcellularLocation>
</comment>
<keyword evidence="4" id="KW-0732">Signal</keyword>
<dbReference type="STRING" id="36847.CLNEO_06920"/>
<dbReference type="NCBIfam" id="NF037995">
    <property type="entry name" value="TRAP_S1"/>
    <property type="match status" value="1"/>
</dbReference>
<proteinExistence type="inferred from homology"/>
<evidence type="ECO:0000256" key="1">
    <source>
        <dbReference type="ARBA" id="ARBA00004196"/>
    </source>
</evidence>
<evidence type="ECO:0000256" key="4">
    <source>
        <dbReference type="ARBA" id="ARBA00022729"/>
    </source>
</evidence>
<dbReference type="OrthoDB" id="9815946at2"/>
<gene>
    <name evidence="5" type="primary">siaP_1</name>
    <name evidence="5" type="ORF">CLNEO_06920</name>
</gene>
<accession>A0A136WFX9</accession>
<dbReference type="AlphaFoldDB" id="A0A136WFX9"/>
<protein>
    <submittedName>
        <fullName evidence="5">Sialic acid-binding periplasmic protein SiaP</fullName>
    </submittedName>
</protein>
<reference evidence="5 6" key="1">
    <citation type="submission" date="2016-01" db="EMBL/GenBank/DDBJ databases">
        <title>Genome sequence of Clostridium neopropionicum X4, DSM-3847.</title>
        <authorList>
            <person name="Poehlein A."/>
            <person name="Beck M.H."/>
            <person name="Bengelsdorf F.R."/>
            <person name="Daniel R."/>
            <person name="Duerre P."/>
        </authorList>
    </citation>
    <scope>NUCLEOTIDE SEQUENCE [LARGE SCALE GENOMIC DNA]</scope>
    <source>
        <strain evidence="5 6">DSM-3847</strain>
    </source>
</reference>
<keyword evidence="6" id="KW-1185">Reference proteome</keyword>
<evidence type="ECO:0000313" key="6">
    <source>
        <dbReference type="Proteomes" id="UP000070539"/>
    </source>
</evidence>
<dbReference type="GO" id="GO:0030288">
    <property type="term" value="C:outer membrane-bounded periplasmic space"/>
    <property type="evidence" value="ECO:0007669"/>
    <property type="project" value="InterPro"/>
</dbReference>
<evidence type="ECO:0000256" key="2">
    <source>
        <dbReference type="ARBA" id="ARBA00009023"/>
    </source>
</evidence>
<sequence>MKKRLFASLLATAVAASCLTGCGGGGAQSDGGKDVKAGGDGETTYTWKMALNSTGGDNAYDTAEVFANKMKELTDGRVNIELYGGASLGTTSEVLEGMSYGVADVLCESVGTLATFSNLANIDAMPYMYNGYDHFMDVWSSDFGQEMKRTIGDAAGFRLFGGTYRGPRIVTSTKEMSKIEDFKGFKLRAPNLEVYLKTWQWLKATPTPLAMGETYTALQQGTVEGQENPMVDSMNYAVQEVCKYWIKTNHVYSCNVIIMDKTYFDSLPEDIQAAVEEASNYASKEISEQQLEASQAAEAKLKEIGCTVIEVDTKAFAAYFDGFADENFPYLEDWANKIKAMDDGE</sequence>
<keyword evidence="3" id="KW-0813">Transport</keyword>
<organism evidence="5 6">
    <name type="scientific">Anaerotignum neopropionicum</name>
    <dbReference type="NCBI Taxonomy" id="36847"/>
    <lineage>
        <taxon>Bacteria</taxon>
        <taxon>Bacillati</taxon>
        <taxon>Bacillota</taxon>
        <taxon>Clostridia</taxon>
        <taxon>Lachnospirales</taxon>
        <taxon>Anaerotignaceae</taxon>
        <taxon>Anaerotignum</taxon>
    </lineage>
</organism>
<evidence type="ECO:0000256" key="3">
    <source>
        <dbReference type="ARBA" id="ARBA00022448"/>
    </source>
</evidence>
<evidence type="ECO:0000313" key="5">
    <source>
        <dbReference type="EMBL" id="KXL53466.1"/>
    </source>
</evidence>
<dbReference type="CDD" id="cd13603">
    <property type="entry name" value="PBP2_TRAP_Siap_TeaA_like"/>
    <property type="match status" value="1"/>
</dbReference>
<dbReference type="Gene3D" id="3.40.190.170">
    <property type="entry name" value="Bacterial extracellular solute-binding protein, family 7"/>
    <property type="match status" value="1"/>
</dbReference>
<dbReference type="Proteomes" id="UP000070539">
    <property type="component" value="Unassembled WGS sequence"/>
</dbReference>
<dbReference type="PATRIC" id="fig|36847.3.peg.830"/>
<dbReference type="InterPro" id="IPR038404">
    <property type="entry name" value="TRAP_DctP_sf"/>
</dbReference>
<dbReference type="PANTHER" id="PTHR33376:SF4">
    <property type="entry name" value="SIALIC ACID-BINDING PERIPLASMIC PROTEIN SIAP"/>
    <property type="match status" value="1"/>
</dbReference>